<feature type="signal peptide" evidence="5">
    <location>
        <begin position="1"/>
        <end position="23"/>
    </location>
</feature>
<evidence type="ECO:0000256" key="4">
    <source>
        <dbReference type="SAM" id="MobiDB-lite"/>
    </source>
</evidence>
<accession>A0A0P9D8I2</accession>
<sequence length="481" mass="49272">MKSKPTLAGIALTVLGLSLSACGGSPSAATNPAPAGQATVTPLPTLVVPTSQAASAPDLELGVSGSGEIKAAQDADLVFQAQGTVDKVNVKEGDLVKKGDVLASLDLRTFDQQLHQAEAALANAQAQEGALTQAPTNSDAAAAAAQVRQAKAALDALRAGAKAPDRAQAEAGLNAAQVNLQMTRDKLSLAKTQAENSMNQATQLLTQAQARYAQAKNYWDHIQAEGTDPVVPTVTDPKSGKKVGNKLSDGQRENYYAQLVQAEAGMHQAEQGLALAQAAFESAKQGEITGIAAAEQQLAQAQAGVDKLNLPADSAQVAAAQAALAQAQAAQARLTAAPRDAQKAAAAAGIAQAQAALELAQINREHAELVAPFDGIIAVVNIDPGDPSTVVGQAAVKVVDVSALHVDAQITDVDIAKVAEGQAVEVHADAVPDKTYKGKVSYVSPTASTVGTIRTYLVRVVLDDQEGLRAGMSVRVDINTK</sequence>
<name>A0A0P9D8I2_9CHLR</name>
<dbReference type="Gene3D" id="1.10.287.470">
    <property type="entry name" value="Helix hairpin bin"/>
    <property type="match status" value="1"/>
</dbReference>
<dbReference type="Gene3D" id="2.40.50.100">
    <property type="match status" value="1"/>
</dbReference>
<dbReference type="InterPro" id="IPR050465">
    <property type="entry name" value="UPF0194_transport"/>
</dbReference>
<reference evidence="7 8" key="1">
    <citation type="submission" date="2015-09" db="EMBL/GenBank/DDBJ databases">
        <title>Draft genome sequence of Kouleothrix aurantiaca JCM 19913.</title>
        <authorList>
            <person name="Hemp J."/>
        </authorList>
    </citation>
    <scope>NUCLEOTIDE SEQUENCE [LARGE SCALE GENOMIC DNA]</scope>
    <source>
        <strain evidence="7 8">COM-B</strain>
    </source>
</reference>
<gene>
    <name evidence="7" type="ORF">SE17_19820</name>
</gene>
<dbReference type="InterPro" id="IPR058636">
    <property type="entry name" value="Beta-barrel_YknX"/>
</dbReference>
<evidence type="ECO:0000313" key="7">
    <source>
        <dbReference type="EMBL" id="KPV51684.1"/>
    </source>
</evidence>
<dbReference type="PANTHER" id="PTHR32347:SF23">
    <property type="entry name" value="BLL5650 PROTEIN"/>
    <property type="match status" value="1"/>
</dbReference>
<dbReference type="AlphaFoldDB" id="A0A0P9D8I2"/>
<keyword evidence="5" id="KW-0732">Signal</keyword>
<dbReference type="PROSITE" id="PS51257">
    <property type="entry name" value="PROKAR_LIPOPROTEIN"/>
    <property type="match status" value="1"/>
</dbReference>
<keyword evidence="8" id="KW-1185">Reference proteome</keyword>
<protein>
    <submittedName>
        <fullName evidence="7">Secretion protein HlyD</fullName>
    </submittedName>
</protein>
<dbReference type="Gene3D" id="2.40.30.170">
    <property type="match status" value="1"/>
</dbReference>
<organism evidence="7 8">
    <name type="scientific">Kouleothrix aurantiaca</name>
    <dbReference type="NCBI Taxonomy" id="186479"/>
    <lineage>
        <taxon>Bacteria</taxon>
        <taxon>Bacillati</taxon>
        <taxon>Chloroflexota</taxon>
        <taxon>Chloroflexia</taxon>
        <taxon>Chloroflexales</taxon>
        <taxon>Roseiflexineae</taxon>
        <taxon>Roseiflexaceae</taxon>
        <taxon>Kouleothrix</taxon>
    </lineage>
</organism>
<proteinExistence type="predicted"/>
<dbReference type="GO" id="GO:0030313">
    <property type="term" value="C:cell envelope"/>
    <property type="evidence" value="ECO:0007669"/>
    <property type="project" value="UniProtKB-SubCell"/>
</dbReference>
<feature type="region of interest" description="Disordered" evidence="4">
    <location>
        <begin position="228"/>
        <end position="248"/>
    </location>
</feature>
<dbReference type="EMBL" id="LJCR01000817">
    <property type="protein sequence ID" value="KPV51684.1"/>
    <property type="molecule type" value="Genomic_DNA"/>
</dbReference>
<evidence type="ECO:0000313" key="8">
    <source>
        <dbReference type="Proteomes" id="UP000050509"/>
    </source>
</evidence>
<feature type="coiled-coil region" evidence="3">
    <location>
        <begin position="107"/>
        <end position="134"/>
    </location>
</feature>
<feature type="chain" id="PRO_5006156124" evidence="5">
    <location>
        <begin position="24"/>
        <end position="481"/>
    </location>
</feature>
<evidence type="ECO:0000256" key="5">
    <source>
        <dbReference type="SAM" id="SignalP"/>
    </source>
</evidence>
<dbReference type="Pfam" id="PF25990">
    <property type="entry name" value="Beta-barrel_YknX"/>
    <property type="match status" value="1"/>
</dbReference>
<evidence type="ECO:0000256" key="1">
    <source>
        <dbReference type="ARBA" id="ARBA00004196"/>
    </source>
</evidence>
<keyword evidence="2 3" id="KW-0175">Coiled coil</keyword>
<feature type="domain" description="YknX-like beta-barrel" evidence="6">
    <location>
        <begin position="405"/>
        <end position="478"/>
    </location>
</feature>
<dbReference type="PANTHER" id="PTHR32347">
    <property type="entry name" value="EFFLUX SYSTEM COMPONENT YKNX-RELATED"/>
    <property type="match status" value="1"/>
</dbReference>
<dbReference type="PRINTS" id="PR01490">
    <property type="entry name" value="RTXTOXIND"/>
</dbReference>
<dbReference type="Proteomes" id="UP000050509">
    <property type="component" value="Unassembled WGS sequence"/>
</dbReference>
<feature type="coiled-coil region" evidence="3">
    <location>
        <begin position="317"/>
        <end position="370"/>
    </location>
</feature>
<evidence type="ECO:0000259" key="6">
    <source>
        <dbReference type="Pfam" id="PF25990"/>
    </source>
</evidence>
<dbReference type="SUPFAM" id="SSF111369">
    <property type="entry name" value="HlyD-like secretion proteins"/>
    <property type="match status" value="2"/>
</dbReference>
<comment type="caution">
    <text evidence="7">The sequence shown here is derived from an EMBL/GenBank/DDBJ whole genome shotgun (WGS) entry which is preliminary data.</text>
</comment>
<comment type="subcellular location">
    <subcellularLocation>
        <location evidence="1">Cell envelope</location>
    </subcellularLocation>
</comment>
<evidence type="ECO:0000256" key="2">
    <source>
        <dbReference type="ARBA" id="ARBA00023054"/>
    </source>
</evidence>
<evidence type="ECO:0000256" key="3">
    <source>
        <dbReference type="SAM" id="Coils"/>
    </source>
</evidence>
<feature type="coiled-coil region" evidence="3">
    <location>
        <begin position="191"/>
        <end position="218"/>
    </location>
</feature>